<name>A0AAI8KB97_9PSED</name>
<evidence type="ECO:0000313" key="5">
    <source>
        <dbReference type="Proteomes" id="UP000258127"/>
    </source>
</evidence>
<proteinExistence type="inferred from homology"/>
<evidence type="ECO:0000256" key="1">
    <source>
        <dbReference type="ARBA" id="ARBA00008645"/>
    </source>
</evidence>
<dbReference type="InterPro" id="IPR050266">
    <property type="entry name" value="AB_hydrolase_sf"/>
</dbReference>
<reference evidence="4 5" key="1">
    <citation type="submission" date="2018-08" db="EMBL/GenBank/DDBJ databases">
        <authorList>
            <person name="Lee Y."/>
            <person name="Kakembo D."/>
        </authorList>
    </citation>
    <scope>NUCLEOTIDE SEQUENCE [LARGE SCALE GENOMIC DNA]</scope>
    <source>
        <strain evidence="4 5">JBCS1880</strain>
    </source>
</reference>
<accession>A0AAI8KB97</accession>
<evidence type="ECO:0000256" key="2">
    <source>
        <dbReference type="ARBA" id="ARBA00022801"/>
    </source>
</evidence>
<dbReference type="PANTHER" id="PTHR43798:SF14">
    <property type="entry name" value="SERINE HYDROLASE-LIKE PROTEIN DDB_G0286239"/>
    <property type="match status" value="1"/>
</dbReference>
<gene>
    <name evidence="4" type="ORF">DZC75_11650</name>
</gene>
<keyword evidence="5" id="KW-1185">Reference proteome</keyword>
<dbReference type="RefSeq" id="WP_039578036.1">
    <property type="nucleotide sequence ID" value="NZ_CP009747.1"/>
</dbReference>
<feature type="domain" description="AB hydrolase-1" evidence="3">
    <location>
        <begin position="31"/>
        <end position="282"/>
    </location>
</feature>
<dbReference type="GO" id="GO:0016787">
    <property type="term" value="F:hydrolase activity"/>
    <property type="evidence" value="ECO:0007669"/>
    <property type="project" value="UniProtKB-KW"/>
</dbReference>
<dbReference type="AlphaFoldDB" id="A0AAI8KB97"/>
<dbReference type="Proteomes" id="UP000258127">
    <property type="component" value="Chromosome"/>
</dbReference>
<dbReference type="EMBL" id="CP031641">
    <property type="protein sequence ID" value="AXO88616.1"/>
    <property type="molecule type" value="Genomic_DNA"/>
</dbReference>
<organism evidence="4 5">
    <name type="scientific">Pseudomonas parafulva</name>
    <dbReference type="NCBI Taxonomy" id="157782"/>
    <lineage>
        <taxon>Bacteria</taxon>
        <taxon>Pseudomonadati</taxon>
        <taxon>Pseudomonadota</taxon>
        <taxon>Gammaproteobacteria</taxon>
        <taxon>Pseudomonadales</taxon>
        <taxon>Pseudomonadaceae</taxon>
        <taxon>Pseudomonas</taxon>
    </lineage>
</organism>
<protein>
    <submittedName>
        <fullName evidence="4">Alpha/beta hydrolase</fullName>
    </submittedName>
</protein>
<evidence type="ECO:0000313" key="4">
    <source>
        <dbReference type="EMBL" id="AXO88616.1"/>
    </source>
</evidence>
<dbReference type="InterPro" id="IPR000073">
    <property type="entry name" value="AB_hydrolase_1"/>
</dbReference>
<dbReference type="PANTHER" id="PTHR43798">
    <property type="entry name" value="MONOACYLGLYCEROL LIPASE"/>
    <property type="match status" value="1"/>
</dbReference>
<sequence length="308" mass="34487">MPTQSMPKDYLLDLNGIEMAVRTWGEQGAIPVLALHGWLDNAASFERLAPLMEDCFIVAPDLIGHGRSDHRREDSGYYLWEHAEDVLALVDRLGLGPFHVVAHGMGSGIASILALLTSTVVSMTFLDGMGVPFTVDEGERLPHLARAYRLKRMVQRSQAGSTEPLSGSRFENLEQAMGQRRDRLGAEVSEEAIRLLAQRDLLQTGDGYRWRHDERLALPESMPLTEKEACKLLQQIHCPLYLILARQGMCAGPVFNRRKSALPPHAQVSWYPGGHHFHLDEPERALAEQIGRILARHEGTPVLRRVNE</sequence>
<dbReference type="KEGG" id="ppv:NJ69_08400"/>
<dbReference type="InterPro" id="IPR029058">
    <property type="entry name" value="AB_hydrolase_fold"/>
</dbReference>
<dbReference type="SUPFAM" id="SSF53474">
    <property type="entry name" value="alpha/beta-Hydrolases"/>
    <property type="match status" value="1"/>
</dbReference>
<dbReference type="Pfam" id="PF00561">
    <property type="entry name" value="Abhydrolase_1"/>
    <property type="match status" value="1"/>
</dbReference>
<keyword evidence="2 4" id="KW-0378">Hydrolase</keyword>
<dbReference type="GO" id="GO:0016020">
    <property type="term" value="C:membrane"/>
    <property type="evidence" value="ECO:0007669"/>
    <property type="project" value="TreeGrafter"/>
</dbReference>
<evidence type="ECO:0000259" key="3">
    <source>
        <dbReference type="Pfam" id="PF00561"/>
    </source>
</evidence>
<comment type="similarity">
    <text evidence="1">Belongs to the AB hydrolase superfamily.</text>
</comment>
<dbReference type="Gene3D" id="3.40.50.1820">
    <property type="entry name" value="alpha/beta hydrolase"/>
    <property type="match status" value="1"/>
</dbReference>